<comment type="caution">
    <text evidence="1">The sequence shown here is derived from an EMBL/GenBank/DDBJ whole genome shotgun (WGS) entry which is preliminary data.</text>
</comment>
<accession>A0AAP0S4S4</accession>
<name>A0AAP0S4S4_LIQFO</name>
<organism evidence="1 2">
    <name type="scientific">Liquidambar formosana</name>
    <name type="common">Formosan gum</name>
    <dbReference type="NCBI Taxonomy" id="63359"/>
    <lineage>
        <taxon>Eukaryota</taxon>
        <taxon>Viridiplantae</taxon>
        <taxon>Streptophyta</taxon>
        <taxon>Embryophyta</taxon>
        <taxon>Tracheophyta</taxon>
        <taxon>Spermatophyta</taxon>
        <taxon>Magnoliopsida</taxon>
        <taxon>eudicotyledons</taxon>
        <taxon>Gunneridae</taxon>
        <taxon>Pentapetalae</taxon>
        <taxon>Saxifragales</taxon>
        <taxon>Altingiaceae</taxon>
        <taxon>Liquidambar</taxon>
    </lineage>
</organism>
<dbReference type="Proteomes" id="UP001415857">
    <property type="component" value="Unassembled WGS sequence"/>
</dbReference>
<proteinExistence type="predicted"/>
<evidence type="ECO:0000313" key="2">
    <source>
        <dbReference type="Proteomes" id="UP001415857"/>
    </source>
</evidence>
<protein>
    <submittedName>
        <fullName evidence="1">Uncharacterized protein</fullName>
    </submittedName>
</protein>
<dbReference type="EMBL" id="JBBPBK010000002">
    <property type="protein sequence ID" value="KAK9289589.1"/>
    <property type="molecule type" value="Genomic_DNA"/>
</dbReference>
<sequence length="160" mass="17681">MGNCLVLQEKVIKIMKIDGKILEYKAPMKVHQVLSEFSGHAVSDTLPVYRHLQPDTQMVAGHLYYLLPLPLPSPDVDKKMLRFSNPAAEGGRGTGVVRIKLVITKQELKEMLRKGGLAVDDMVCQLQNKQSINGIDKFDGGDGGNCKGWKPLLQSIPEVD</sequence>
<dbReference type="PANTHER" id="PTHR33148">
    <property type="entry name" value="PLASTID MOVEMENT IMPAIRED PROTEIN-RELATED"/>
    <property type="match status" value="1"/>
</dbReference>
<keyword evidence="2" id="KW-1185">Reference proteome</keyword>
<evidence type="ECO:0000313" key="1">
    <source>
        <dbReference type="EMBL" id="KAK9289589.1"/>
    </source>
</evidence>
<reference evidence="1 2" key="1">
    <citation type="journal article" date="2024" name="Plant J.">
        <title>Genome sequences and population genomics reveal climatic adaptation and genomic divergence between two closely related sweetgum species.</title>
        <authorList>
            <person name="Xu W.Q."/>
            <person name="Ren C.Q."/>
            <person name="Zhang X.Y."/>
            <person name="Comes H.P."/>
            <person name="Liu X.H."/>
            <person name="Li Y.G."/>
            <person name="Kettle C.J."/>
            <person name="Jalonen R."/>
            <person name="Gaisberger H."/>
            <person name="Ma Y.Z."/>
            <person name="Qiu Y.X."/>
        </authorList>
    </citation>
    <scope>NUCLEOTIDE SEQUENCE [LARGE SCALE GENOMIC DNA]</scope>
    <source>
        <strain evidence="1">Hangzhou</strain>
    </source>
</reference>
<dbReference type="InterPro" id="IPR025322">
    <property type="entry name" value="PADRE_dom"/>
</dbReference>
<gene>
    <name evidence="1" type="ORF">L1049_007745</name>
</gene>
<dbReference type="Pfam" id="PF14009">
    <property type="entry name" value="PADRE"/>
    <property type="match status" value="1"/>
</dbReference>
<dbReference type="PANTHER" id="PTHR33148:SF46">
    <property type="entry name" value="EMB|CAB85509.1"/>
    <property type="match status" value="1"/>
</dbReference>
<dbReference type="AlphaFoldDB" id="A0AAP0S4S4"/>